<proteinExistence type="predicted"/>
<dbReference type="AlphaFoldDB" id="A0A3N4GYL2"/>
<comment type="caution">
    <text evidence="2">The sequence shown here is derived from an EMBL/GenBank/DDBJ whole genome shotgun (WGS) entry which is preliminary data.</text>
</comment>
<evidence type="ECO:0000313" key="3">
    <source>
        <dbReference type="Proteomes" id="UP000267536"/>
    </source>
</evidence>
<reference evidence="2 3" key="1">
    <citation type="submission" date="2018-11" db="EMBL/GenBank/DDBJ databases">
        <title>Draft genome sequence of Gordonia sp. RS15-1S isolated from rice stems.</title>
        <authorList>
            <person name="Muangham S."/>
        </authorList>
    </citation>
    <scope>NUCLEOTIDE SEQUENCE [LARGE SCALE GENOMIC DNA]</scope>
    <source>
        <strain evidence="2 3">RS15-1S</strain>
    </source>
</reference>
<feature type="compositionally biased region" description="Basic and acidic residues" evidence="1">
    <location>
        <begin position="40"/>
        <end position="53"/>
    </location>
</feature>
<keyword evidence="3" id="KW-1185">Reference proteome</keyword>
<name>A0A3N4GYL2_9ACTN</name>
<feature type="compositionally biased region" description="Polar residues" evidence="1">
    <location>
        <begin position="55"/>
        <end position="66"/>
    </location>
</feature>
<feature type="compositionally biased region" description="Acidic residues" evidence="1">
    <location>
        <begin position="29"/>
        <end position="39"/>
    </location>
</feature>
<dbReference type="EMBL" id="RKMH01000002">
    <property type="protein sequence ID" value="RPA65806.1"/>
    <property type="molecule type" value="Genomic_DNA"/>
</dbReference>
<feature type="region of interest" description="Disordered" evidence="1">
    <location>
        <begin position="1"/>
        <end position="66"/>
    </location>
</feature>
<dbReference type="RefSeq" id="WP_123925628.1">
    <property type="nucleotide sequence ID" value="NZ_JBPSDP010000012.1"/>
</dbReference>
<protein>
    <submittedName>
        <fullName evidence="2">Uncharacterized protein</fullName>
    </submittedName>
</protein>
<accession>A0A3N4GYL2</accession>
<evidence type="ECO:0000256" key="1">
    <source>
        <dbReference type="SAM" id="MobiDB-lite"/>
    </source>
</evidence>
<organism evidence="2 3">
    <name type="scientific">Gordonia oryzae</name>
    <dbReference type="NCBI Taxonomy" id="2487349"/>
    <lineage>
        <taxon>Bacteria</taxon>
        <taxon>Bacillati</taxon>
        <taxon>Actinomycetota</taxon>
        <taxon>Actinomycetes</taxon>
        <taxon>Mycobacteriales</taxon>
        <taxon>Gordoniaceae</taxon>
        <taxon>Gordonia</taxon>
    </lineage>
</organism>
<evidence type="ECO:0000313" key="2">
    <source>
        <dbReference type="EMBL" id="RPA65806.1"/>
    </source>
</evidence>
<gene>
    <name evidence="2" type="ORF">EF294_03455</name>
</gene>
<sequence length="66" mass="7371">MISDIDPWHMSLRRPFGKTIPTGRHELTPDDPDEETVEDVAEKVEQKVVERPAPKSTSKTTGAQGK</sequence>
<dbReference type="Proteomes" id="UP000267536">
    <property type="component" value="Unassembled WGS sequence"/>
</dbReference>